<feature type="transmembrane region" description="Helical" evidence="18">
    <location>
        <begin position="1611"/>
        <end position="1635"/>
    </location>
</feature>
<feature type="transmembrane region" description="Helical" evidence="18">
    <location>
        <begin position="719"/>
        <end position="740"/>
    </location>
</feature>
<feature type="transmembrane region" description="Helical" evidence="18">
    <location>
        <begin position="1524"/>
        <end position="1543"/>
    </location>
</feature>
<sequence>MNPFKHNEDEEGSSSAHRNKQTIPHFNISKPTFVQEDDYVQNSQHQDVNSKLSTAKDITEILSINRSKLSLNGSFANENSTLSHDIPSNNKNHTDIASVLSNNKSHADIASILSNNIDLQSARLVSNINNEYSNEFIEIQNNVKDALSLKRSSWLNSSKGDLSLDDSEDERAYVKNDEDEEEQEENISPNANANTRNLSSQDNDNLEVISLNSYYENIELKKLNLATKGRDKKENTQNTESTEQLHFSDDEGRNGPGDNNNDDDDDDDNNIKYPLILYGKSLRFFHPYNSLRLLCARILLHPFYKYASPGLLLTYAIILGYRYNNPVENNALFNYGSNWADIVAIYFNAIFSIEIILKCIAFGLWDDSELLEAYGKPYKGVAQLFGLYKLKNFLESNYGHRIVNFILPFKLKPIKYDFFLKRSKVTFSGNNNLHKLLPTEFQIPRAFLRSSWNRIDLLSTIFYWISLFFAINNFDFIYGVRIFKALGALRIMKLTDIDSGFASVLKSLKYGFPQLLKVGFMLLYFWVFFAVLGVQSFRGSFRRQCVWINPDNPNDTYLNEFQFCGGYLEANTNKKLPYEYEDGTKGPYSKGYLCPANSKCISSNNPYNGRVSFDNILNSMELIFVIISANTFTDLMYYTMDSDNMAASIFFIASVFILTIWMANLLIAVLVESFHLSNDIQKKKKKRPNPKEGFWPIRISKYIINFFKKMASRRKMPQFMWKCVKLYGKIEFIFIIAIVVDLVAGTTLKSHSTPEHVHKLYVISEVVASLLLAESIIRIFIYSFNFWLFLAKPLYVYDLCIALITFVINIPSVRVALGQNYNWLYAFQVSRIYRLILAVSFTRDLWMSVLKNFEFIWDLVAFYFVFLILASIIISIYFEGVIPISDEDDNQLGMFSLSNSFISLYAISSTENWTDILYALQQYSPTKFAAFCGSAMLILWFILSYNVVLNIFIALIAESFDVEEKDKKKLQVKHYIKHIYPEKIKNFTNVPLLTRIKRKLFSKSTYENPKDFQQFLLRGTAIMSIAKDIEEFSSDPKDHASSSLWHMLIMYKNKILERTMANTIFHENPFSKNTEIVVTQSDSVDSTNGKNIVLRLNDHEDEKISYLLEHPTYNSTYFFFLPNHRLRRFCQRLVPSSLGNRFDGTKFIIDETNKVDRNRFFFHWERDVFTGFTLIVTIAMVVTTCYFTPLNRATYNDEWNWFIPLDGFFVGVFTLEFVIKTIADGVLLCPNAYLKNSWNRIDFVVLVSMWINFIALSLNNGYLSRAIRGLTALRVLRCITISETARSTFNSVLLDGVAEIASACAIAMTLLFPFAVWGIHLLRGRLGVCNDNSLGLASCYNEFSSTVYNWDILMPRVYQEPPLQFNSFSKAFKSLFEIVSLEGWVDLLENAMNSSGVGSPTATFATPENGIFVILFNFVSIVFILTFFVSLIITHHSKSTGTAFYTIKEKSWLEVSKLLSQVRPEAVPNMFEMSRFRRVCYNLAVEQKNIVYSSCLQIVLHVHILGLLVFHFVQDSKFQYYNQVWFTVTTFLLVFNDFFYFYGKGYKIYKLNNWNIVRSVILIFAFISNIVQLVWFRYVTGFTNITNLFQLAIFLFVIPQNSILQELVSTAVASLPSIASLTYTWFILFLVYAIAMNQIFGMTRLGENTSDNINFRTIAKGLILLFRCSFGEGWNYIMNDLTVEQPFCYTDDTTGETDCGNSGYALTLMMSWNIISMYIFLNMFISLIVQNFSYVYQTSATKSVVNRHEISKFKKAWKEIDPDGVGYIPYQKLPSLMRSFDGPLSFKLWEGRLTINNLVTNYMKIDPNDPYNVQVDLLGLNRELENVDLVKVTRRNLNYRRFIQEVYETHSEYGAVKMSKLLQQLPLYTCYDAQQCLVIDEYVKWTYTRDIVDKIITNHRALDVLDMIITRYKYKKYLKDLKKENENNTNENINPNESFQREGSYSSLNPFQPKINATEYMNPFEDPSRSNSMVSTPVNVQFDTYVWSPVEPDRHWKRKTNTRTSSDIDDDPKNPFA</sequence>
<dbReference type="InterPro" id="IPR027359">
    <property type="entry name" value="Volt_channel_dom_sf"/>
</dbReference>
<dbReference type="GO" id="GO:0008331">
    <property type="term" value="F:high voltage-gated calcium channel activity"/>
    <property type="evidence" value="ECO:0007669"/>
    <property type="project" value="TreeGrafter"/>
</dbReference>
<dbReference type="InterPro" id="IPR002048">
    <property type="entry name" value="EF_hand_dom"/>
</dbReference>
<feature type="region of interest" description="Disordered" evidence="17">
    <location>
        <begin position="158"/>
        <end position="201"/>
    </location>
</feature>
<keyword evidence="2" id="KW-0813">Transport</keyword>
<keyword evidence="8" id="KW-0106">Calcium</keyword>
<feature type="region of interest" description="Disordered" evidence="17">
    <location>
        <begin position="1993"/>
        <end position="2017"/>
    </location>
</feature>
<proteinExistence type="inferred from homology"/>
<feature type="transmembrane region" description="Helical" evidence="18">
    <location>
        <begin position="794"/>
        <end position="817"/>
    </location>
</feature>
<keyword evidence="11" id="KW-0406">Ion transport</keyword>
<feature type="transmembrane region" description="Helical" evidence="18">
    <location>
        <begin position="622"/>
        <end position="640"/>
    </location>
</feature>
<dbReference type="PANTHER" id="PTHR45628:SF7">
    <property type="entry name" value="VOLTAGE-DEPENDENT CALCIUM CHANNEL TYPE A SUBUNIT ALPHA-1"/>
    <property type="match status" value="1"/>
</dbReference>
<feature type="region of interest" description="Disordered" evidence="17">
    <location>
        <begin position="229"/>
        <end position="267"/>
    </location>
</feature>
<dbReference type="GO" id="GO:0005891">
    <property type="term" value="C:voltage-gated calcium channel complex"/>
    <property type="evidence" value="ECO:0007669"/>
    <property type="project" value="TreeGrafter"/>
</dbReference>
<evidence type="ECO:0000256" key="4">
    <source>
        <dbReference type="ARBA" id="ARBA00022553"/>
    </source>
</evidence>
<evidence type="ECO:0000256" key="8">
    <source>
        <dbReference type="ARBA" id="ARBA00022837"/>
    </source>
</evidence>
<name>A0A376B1H6_9ASCO</name>
<feature type="transmembrane region" description="Helical" evidence="18">
    <location>
        <begin position="855"/>
        <end position="878"/>
    </location>
</feature>
<feature type="region of interest" description="Disordered" evidence="17">
    <location>
        <begin position="1"/>
        <end position="24"/>
    </location>
</feature>
<comment type="similarity">
    <text evidence="15">Belongs to the calcium channel alpha-1 subunit (TC 1.A.1.11) family.</text>
</comment>
<reference evidence="21" key="1">
    <citation type="submission" date="2018-06" db="EMBL/GenBank/DDBJ databases">
        <authorList>
            <person name="Guldener U."/>
        </authorList>
    </citation>
    <scope>NUCLEOTIDE SEQUENCE [LARGE SCALE GENOMIC DNA]</scope>
    <source>
        <strain evidence="21">UTAD17</strain>
    </source>
</reference>
<dbReference type="Gene3D" id="1.10.287.70">
    <property type="match status" value="4"/>
</dbReference>
<keyword evidence="3" id="KW-1003">Cell membrane</keyword>
<feature type="compositionally biased region" description="Polar residues" evidence="17">
    <location>
        <begin position="236"/>
        <end position="245"/>
    </location>
</feature>
<evidence type="ECO:0000256" key="11">
    <source>
        <dbReference type="ARBA" id="ARBA00023065"/>
    </source>
</evidence>
<dbReference type="PROSITE" id="PS50222">
    <property type="entry name" value="EF_HAND_2"/>
    <property type="match status" value="1"/>
</dbReference>
<evidence type="ECO:0000256" key="2">
    <source>
        <dbReference type="ARBA" id="ARBA00022448"/>
    </source>
</evidence>
<keyword evidence="4" id="KW-0597">Phosphoprotein</keyword>
<feature type="transmembrane region" description="Helical" evidence="18">
    <location>
        <begin position="303"/>
        <end position="323"/>
    </location>
</feature>
<evidence type="ECO:0000259" key="19">
    <source>
        <dbReference type="PROSITE" id="PS50222"/>
    </source>
</evidence>
<dbReference type="InterPro" id="IPR005821">
    <property type="entry name" value="Ion_trans_dom"/>
</dbReference>
<feature type="transmembrane region" description="Helical" evidence="18">
    <location>
        <begin position="928"/>
        <end position="957"/>
    </location>
</feature>
<evidence type="ECO:0000256" key="3">
    <source>
        <dbReference type="ARBA" id="ARBA00022475"/>
    </source>
</evidence>
<evidence type="ECO:0000256" key="1">
    <source>
        <dbReference type="ARBA" id="ARBA00004651"/>
    </source>
</evidence>
<feature type="transmembrane region" description="Helical" evidence="18">
    <location>
        <begin position="515"/>
        <end position="534"/>
    </location>
</feature>
<feature type="compositionally biased region" description="Polar residues" evidence="17">
    <location>
        <begin position="13"/>
        <end position="24"/>
    </location>
</feature>
<accession>A0A376B1H6</accession>
<dbReference type="InterPro" id="IPR050599">
    <property type="entry name" value="VDCC_alpha-1_subunit"/>
</dbReference>
<keyword evidence="9" id="KW-0851">Voltage-gated channel</keyword>
<evidence type="ECO:0000256" key="15">
    <source>
        <dbReference type="ARBA" id="ARBA00061395"/>
    </source>
</evidence>
<evidence type="ECO:0000256" key="10">
    <source>
        <dbReference type="ARBA" id="ARBA00022989"/>
    </source>
</evidence>
<evidence type="ECO:0000256" key="18">
    <source>
        <dbReference type="SAM" id="Phobius"/>
    </source>
</evidence>
<feature type="transmembrane region" description="Helical" evidence="18">
    <location>
        <begin position="1300"/>
        <end position="1322"/>
    </location>
</feature>
<dbReference type="GO" id="GO:0098703">
    <property type="term" value="P:calcium ion import across plasma membrane"/>
    <property type="evidence" value="ECO:0007669"/>
    <property type="project" value="TreeGrafter"/>
</dbReference>
<dbReference type="FunFam" id="1.10.287.70:FF:000118">
    <property type="entry name" value="Calcium channel subunit Cch1"/>
    <property type="match status" value="1"/>
</dbReference>
<evidence type="ECO:0000256" key="14">
    <source>
        <dbReference type="ARBA" id="ARBA00023303"/>
    </source>
</evidence>
<keyword evidence="13" id="KW-0325">Glycoprotein</keyword>
<keyword evidence="7 18" id="KW-0812">Transmembrane</keyword>
<dbReference type="Proteomes" id="UP000262825">
    <property type="component" value="Unassembled WGS sequence"/>
</dbReference>
<evidence type="ECO:0000256" key="6">
    <source>
        <dbReference type="ARBA" id="ARBA00022673"/>
    </source>
</evidence>
<evidence type="ECO:0000256" key="12">
    <source>
        <dbReference type="ARBA" id="ARBA00023136"/>
    </source>
</evidence>
<dbReference type="FunFam" id="1.10.287.70:FF:000093">
    <property type="entry name" value="Calcium channel subunit Cch1"/>
    <property type="match status" value="1"/>
</dbReference>
<organism evidence="20 21">
    <name type="scientific">Saccharomycodes ludwigii</name>
    <dbReference type="NCBI Taxonomy" id="36035"/>
    <lineage>
        <taxon>Eukaryota</taxon>
        <taxon>Fungi</taxon>
        <taxon>Dikarya</taxon>
        <taxon>Ascomycota</taxon>
        <taxon>Saccharomycotina</taxon>
        <taxon>Saccharomycetes</taxon>
        <taxon>Saccharomycodales</taxon>
        <taxon>Saccharomycodaceae</taxon>
        <taxon>Saccharomycodes</taxon>
    </lineage>
</organism>
<evidence type="ECO:0000256" key="9">
    <source>
        <dbReference type="ARBA" id="ARBA00022882"/>
    </source>
</evidence>
<feature type="compositionally biased region" description="Polar residues" evidence="17">
    <location>
        <begin position="186"/>
        <end position="201"/>
    </location>
</feature>
<feature type="transmembrane region" description="Helical" evidence="18">
    <location>
        <begin position="343"/>
        <end position="365"/>
    </location>
</feature>
<keyword evidence="5" id="KW-0109">Calcium transport</keyword>
<protein>
    <recommendedName>
        <fullName evidence="16">Calcium-channel protein CCH1</fullName>
    </recommendedName>
</protein>
<feature type="transmembrane region" description="Helical" evidence="18">
    <location>
        <begin position="1411"/>
        <end position="1433"/>
    </location>
</feature>
<feature type="domain" description="EF-hand" evidence="19">
    <location>
        <begin position="1748"/>
        <end position="1783"/>
    </location>
</feature>
<evidence type="ECO:0000256" key="16">
    <source>
        <dbReference type="ARBA" id="ARBA00067459"/>
    </source>
</evidence>
<keyword evidence="14" id="KW-0407">Ion channel</keyword>
<keyword evidence="10 18" id="KW-1133">Transmembrane helix</keyword>
<feature type="transmembrane region" description="Helical" evidence="18">
    <location>
        <begin position="1555"/>
        <end position="1576"/>
    </location>
</feature>
<feature type="transmembrane region" description="Helical" evidence="18">
    <location>
        <begin position="1168"/>
        <end position="1189"/>
    </location>
</feature>
<dbReference type="GO" id="GO:0005509">
    <property type="term" value="F:calcium ion binding"/>
    <property type="evidence" value="ECO:0007669"/>
    <property type="project" value="InterPro"/>
</dbReference>
<evidence type="ECO:0000256" key="7">
    <source>
        <dbReference type="ARBA" id="ARBA00022692"/>
    </source>
</evidence>
<keyword evidence="21" id="KW-1185">Reference proteome</keyword>
<feature type="transmembrane region" description="Helical" evidence="18">
    <location>
        <begin position="646"/>
        <end position="676"/>
    </location>
</feature>
<comment type="subcellular location">
    <subcellularLocation>
        <location evidence="1">Cell membrane</location>
        <topology evidence="1">Multi-pass membrane protein</topology>
    </subcellularLocation>
</comment>
<dbReference type="SUPFAM" id="SSF81324">
    <property type="entry name" value="Voltage-gated potassium channels"/>
    <property type="match status" value="3"/>
</dbReference>
<feature type="transmembrane region" description="Helical" evidence="18">
    <location>
        <begin position="455"/>
        <end position="474"/>
    </location>
</feature>
<evidence type="ECO:0000313" key="20">
    <source>
        <dbReference type="EMBL" id="SSD58334.1"/>
    </source>
</evidence>
<feature type="transmembrane region" description="Helical" evidence="18">
    <location>
        <begin position="1715"/>
        <end position="1736"/>
    </location>
</feature>
<evidence type="ECO:0000256" key="13">
    <source>
        <dbReference type="ARBA" id="ARBA00023180"/>
    </source>
</evidence>
<evidence type="ECO:0000256" key="5">
    <source>
        <dbReference type="ARBA" id="ARBA00022568"/>
    </source>
</evidence>
<feature type="transmembrane region" description="Helical" evidence="18">
    <location>
        <begin position="1588"/>
        <end position="1605"/>
    </location>
</feature>
<feature type="transmembrane region" description="Helical" evidence="18">
    <location>
        <begin position="1490"/>
        <end position="1512"/>
    </location>
</feature>
<keyword evidence="12 18" id="KW-0472">Membrane</keyword>
<dbReference type="Gene3D" id="1.10.238.10">
    <property type="entry name" value="EF-hand"/>
    <property type="match status" value="1"/>
</dbReference>
<evidence type="ECO:0000256" key="17">
    <source>
        <dbReference type="SAM" id="MobiDB-lite"/>
    </source>
</evidence>
<dbReference type="EMBL" id="UFAJ01000006">
    <property type="protein sequence ID" value="SSD58334.1"/>
    <property type="molecule type" value="Genomic_DNA"/>
</dbReference>
<feature type="transmembrane region" description="Helical" evidence="18">
    <location>
        <begin position="760"/>
        <end position="782"/>
    </location>
</feature>
<dbReference type="PANTHER" id="PTHR45628">
    <property type="entry name" value="VOLTAGE-DEPENDENT CALCIUM CHANNEL TYPE A SUBUNIT ALPHA-1"/>
    <property type="match status" value="1"/>
</dbReference>
<evidence type="ECO:0000313" key="21">
    <source>
        <dbReference type="Proteomes" id="UP000262825"/>
    </source>
</evidence>
<feature type="transmembrane region" description="Helical" evidence="18">
    <location>
        <begin position="1240"/>
        <end position="1258"/>
    </location>
</feature>
<dbReference type="VEuPathDB" id="FungiDB:SCODWIG_00095"/>
<gene>
    <name evidence="20" type="ORF">SCODWIG_00095</name>
</gene>
<dbReference type="Gene3D" id="1.20.120.350">
    <property type="entry name" value="Voltage-gated potassium channels. Chain C"/>
    <property type="match status" value="2"/>
</dbReference>
<keyword evidence="6" id="KW-0107">Calcium channel</keyword>
<dbReference type="Pfam" id="PF00520">
    <property type="entry name" value="Ion_trans"/>
    <property type="match status" value="4"/>
</dbReference>